<dbReference type="Gene3D" id="1.10.606.10">
    <property type="entry name" value="Vanadium-containing Chloroperoxidase, domain 2"/>
    <property type="match status" value="1"/>
</dbReference>
<dbReference type="eggNOG" id="ENOG502SBYZ">
    <property type="taxonomic scope" value="Eukaryota"/>
</dbReference>
<dbReference type="InterPro" id="IPR049283">
    <property type="entry name" value="DUF6851"/>
</dbReference>
<dbReference type="Pfam" id="PF21167">
    <property type="entry name" value="DUF6851"/>
    <property type="match status" value="1"/>
</dbReference>
<reference evidence="3 4" key="1">
    <citation type="journal article" date="2010" name="Nature">
        <title>The Ectocarpus genome and the independent evolution of multicellularity in brown algae.</title>
        <authorList>
            <person name="Cock J.M."/>
            <person name="Sterck L."/>
            <person name="Rouze P."/>
            <person name="Scornet D."/>
            <person name="Allen A.E."/>
            <person name="Amoutzias G."/>
            <person name="Anthouard V."/>
            <person name="Artiguenave F."/>
            <person name="Aury J.M."/>
            <person name="Badger J.H."/>
            <person name="Beszteri B."/>
            <person name="Billiau K."/>
            <person name="Bonnet E."/>
            <person name="Bothwell J.H."/>
            <person name="Bowler C."/>
            <person name="Boyen C."/>
            <person name="Brownlee C."/>
            <person name="Carrano C.J."/>
            <person name="Charrier B."/>
            <person name="Cho G.Y."/>
            <person name="Coelho S.M."/>
            <person name="Collen J."/>
            <person name="Corre E."/>
            <person name="Da Silva C."/>
            <person name="Delage L."/>
            <person name="Delaroque N."/>
            <person name="Dittami S.M."/>
            <person name="Doulbeau S."/>
            <person name="Elias M."/>
            <person name="Farnham G."/>
            <person name="Gachon C.M."/>
            <person name="Gschloessl B."/>
            <person name="Heesch S."/>
            <person name="Jabbari K."/>
            <person name="Jubin C."/>
            <person name="Kawai H."/>
            <person name="Kimura K."/>
            <person name="Kloareg B."/>
            <person name="Kupper F.C."/>
            <person name="Lang D."/>
            <person name="Le Bail A."/>
            <person name="Leblanc C."/>
            <person name="Lerouge P."/>
            <person name="Lohr M."/>
            <person name="Lopez P.J."/>
            <person name="Martens C."/>
            <person name="Maumus F."/>
            <person name="Michel G."/>
            <person name="Miranda-Saavedra D."/>
            <person name="Morales J."/>
            <person name="Moreau H."/>
            <person name="Motomura T."/>
            <person name="Nagasato C."/>
            <person name="Napoli C.A."/>
            <person name="Nelson D.R."/>
            <person name="Nyvall-Collen P."/>
            <person name="Peters A.F."/>
            <person name="Pommier C."/>
            <person name="Potin P."/>
            <person name="Poulain J."/>
            <person name="Quesneville H."/>
            <person name="Read B."/>
            <person name="Rensing S.A."/>
            <person name="Ritter A."/>
            <person name="Rousvoal S."/>
            <person name="Samanta M."/>
            <person name="Samson G."/>
            <person name="Schroeder D.C."/>
            <person name="Segurens B."/>
            <person name="Strittmatter M."/>
            <person name="Tonon T."/>
            <person name="Tregear J.W."/>
            <person name="Valentin K."/>
            <person name="von Dassow P."/>
            <person name="Yamagishi T."/>
            <person name="Van de Peer Y."/>
            <person name="Wincker P."/>
        </authorList>
    </citation>
    <scope>NUCLEOTIDE SEQUENCE [LARGE SCALE GENOMIC DNA]</scope>
    <source>
        <strain evidence="4">Ec32 / CCAP1310/4</strain>
    </source>
</reference>
<dbReference type="PANTHER" id="PTHR34599">
    <property type="entry name" value="PEROXIDASE-RELATED"/>
    <property type="match status" value="1"/>
</dbReference>
<evidence type="ECO:0000313" key="3">
    <source>
        <dbReference type="EMBL" id="CBN74976.1"/>
    </source>
</evidence>
<dbReference type="Pfam" id="PF22778">
    <property type="entry name" value="VCPO_2nd"/>
    <property type="match status" value="1"/>
</dbReference>
<dbReference type="EMBL" id="FN648819">
    <property type="protein sequence ID" value="CBN74976.1"/>
    <property type="molecule type" value="Genomic_DNA"/>
</dbReference>
<protein>
    <submittedName>
        <fullName evidence="3">Uncharacterized protein</fullName>
    </submittedName>
</protein>
<dbReference type="EMBL" id="FN649750">
    <property type="protein sequence ID" value="CBN74976.1"/>
    <property type="molecule type" value="Genomic_DNA"/>
</dbReference>
<evidence type="ECO:0000313" key="4">
    <source>
        <dbReference type="Proteomes" id="UP000002630"/>
    </source>
</evidence>
<dbReference type="InterPro" id="IPR055161">
    <property type="entry name" value="NapH1-like_2nd"/>
</dbReference>
<proteinExistence type="predicted"/>
<gene>
    <name evidence="3" type="ORF">Esi_0060_0110</name>
</gene>
<dbReference type="AlphaFoldDB" id="D8LQU9"/>
<feature type="domain" description="DUF6851" evidence="1">
    <location>
        <begin position="14"/>
        <end position="95"/>
    </location>
</feature>
<dbReference type="SUPFAM" id="SSF48317">
    <property type="entry name" value="Acid phosphatase/Vanadium-dependent haloperoxidase"/>
    <property type="match status" value="1"/>
</dbReference>
<dbReference type="InterPro" id="IPR036938">
    <property type="entry name" value="PAP2/HPO_sf"/>
</dbReference>
<keyword evidence="4" id="KW-1185">Reference proteome</keyword>
<accession>D8LQU9</accession>
<dbReference type="GO" id="GO:0004601">
    <property type="term" value="F:peroxidase activity"/>
    <property type="evidence" value="ECO:0007669"/>
    <property type="project" value="InterPro"/>
</dbReference>
<dbReference type="InterPro" id="IPR016119">
    <property type="entry name" value="Br/Cl_peroxidase_C"/>
</dbReference>
<organism evidence="3 4">
    <name type="scientific">Ectocarpus siliculosus</name>
    <name type="common">Brown alga</name>
    <name type="synonym">Conferva siliculosa</name>
    <dbReference type="NCBI Taxonomy" id="2880"/>
    <lineage>
        <taxon>Eukaryota</taxon>
        <taxon>Sar</taxon>
        <taxon>Stramenopiles</taxon>
        <taxon>Ochrophyta</taxon>
        <taxon>PX clade</taxon>
        <taxon>Phaeophyceae</taxon>
        <taxon>Ectocarpales</taxon>
        <taxon>Ectocarpaceae</taxon>
        <taxon>Ectocarpus</taxon>
    </lineage>
</organism>
<name>D8LQU9_ECTSI</name>
<dbReference type="OrthoDB" id="10262915at2759"/>
<feature type="domain" description="Vanadium-dependent haloperoxidase NapH1-like second helical-bundle" evidence="2">
    <location>
        <begin position="208"/>
        <end position="364"/>
    </location>
</feature>
<dbReference type="Proteomes" id="UP000002630">
    <property type="component" value="Linkage Group LG25"/>
</dbReference>
<dbReference type="InParanoid" id="D8LQU9"/>
<evidence type="ECO:0000259" key="1">
    <source>
        <dbReference type="Pfam" id="PF21167"/>
    </source>
</evidence>
<dbReference type="InterPro" id="IPR052559">
    <property type="entry name" value="V-haloperoxidase"/>
</dbReference>
<dbReference type="PANTHER" id="PTHR34599:SF2">
    <property type="entry name" value="TRAF-TYPE DOMAIN-CONTAINING PROTEIN"/>
    <property type="match status" value="1"/>
</dbReference>
<evidence type="ECO:0000259" key="2">
    <source>
        <dbReference type="Pfam" id="PF22778"/>
    </source>
</evidence>
<sequence length="392" mass="43685">MIARGHPLSFLEEGDDDSIDMSTPWGLGRAYANEGWAYLTANDGWNADGSMGGREFNRVPFTGEFLMTDSEGHSWTPYVPRNSPYELTNIKRWQPLVESDGLGYVSTQEHVTPHIGSTGRYFGFSSKEDEEAFSSRTIDAPDYLNRYNEIVHDVLNESATTAESPYKQFAISFFDNKFNSLIPLKIAYFLRSTTRENYTTTDFYQITLEVQLAVYNGILLAWKEKIRHDRPRPPTMVKHKLGDALVEAYAGPGQGVQTIKASEWEPFIRTMPHSEYPSGSSCLCEAFARQIENFLGDDTIEPALQFPPGPPPPGFDAPPLEFASWSEISQVCGDSRAWGGMHFAGAVPAGAELCGSTDMAKSIHDSFERLKVGDESAAIFKTDIGELMVRPR</sequence>